<keyword evidence="4" id="KW-1185">Reference proteome</keyword>
<feature type="transmembrane region" description="Helical" evidence="1">
    <location>
        <begin position="75"/>
        <end position="92"/>
    </location>
</feature>
<keyword evidence="1" id="KW-0472">Membrane</keyword>
<organism evidence="3 4">
    <name type="scientific">Bodo saltans</name>
    <name type="common">Flagellated protozoan</name>
    <dbReference type="NCBI Taxonomy" id="75058"/>
    <lineage>
        <taxon>Eukaryota</taxon>
        <taxon>Discoba</taxon>
        <taxon>Euglenozoa</taxon>
        <taxon>Kinetoplastea</taxon>
        <taxon>Metakinetoplastina</taxon>
        <taxon>Eubodonida</taxon>
        <taxon>Bodonidae</taxon>
        <taxon>Bodo</taxon>
    </lineage>
</organism>
<dbReference type="VEuPathDB" id="TriTrypDB:BSAL_03110"/>
<feature type="chain" id="PRO_5006622793" evidence="2">
    <location>
        <begin position="19"/>
        <end position="112"/>
    </location>
</feature>
<name>A0A0S4JUL4_BODSA</name>
<keyword evidence="1" id="KW-1133">Transmembrane helix</keyword>
<reference evidence="4" key="1">
    <citation type="submission" date="2015-09" db="EMBL/GenBank/DDBJ databases">
        <authorList>
            <consortium name="Pathogen Informatics"/>
        </authorList>
    </citation>
    <scope>NUCLEOTIDE SEQUENCE [LARGE SCALE GENOMIC DNA]</scope>
    <source>
        <strain evidence="4">Lake Konstanz</strain>
    </source>
</reference>
<sequence>MILRVISCHAFCLRFAAGKVFFVSKELVCTVWEPHMLFFFDSASSCRKDRELHSKGPHCCFCFHCERGPKMRCQLTISFFLFFSLIVACVLGKRQSEATNNNQRDNVCECHS</sequence>
<dbReference type="EMBL" id="CYKH01002214">
    <property type="protein sequence ID" value="CUG93985.1"/>
    <property type="molecule type" value="Genomic_DNA"/>
</dbReference>
<evidence type="ECO:0000313" key="3">
    <source>
        <dbReference type="EMBL" id="CUG93985.1"/>
    </source>
</evidence>
<evidence type="ECO:0000313" key="4">
    <source>
        <dbReference type="Proteomes" id="UP000051952"/>
    </source>
</evidence>
<protein>
    <submittedName>
        <fullName evidence="3">Membrane-associated protein, putative</fullName>
    </submittedName>
</protein>
<gene>
    <name evidence="3" type="ORF">BSAL_03110</name>
</gene>
<keyword evidence="2" id="KW-0732">Signal</keyword>
<evidence type="ECO:0000256" key="2">
    <source>
        <dbReference type="SAM" id="SignalP"/>
    </source>
</evidence>
<evidence type="ECO:0000256" key="1">
    <source>
        <dbReference type="SAM" id="Phobius"/>
    </source>
</evidence>
<proteinExistence type="predicted"/>
<accession>A0A0S4JUL4</accession>
<dbReference type="AlphaFoldDB" id="A0A0S4JUL4"/>
<dbReference type="Proteomes" id="UP000051952">
    <property type="component" value="Unassembled WGS sequence"/>
</dbReference>
<keyword evidence="1" id="KW-0812">Transmembrane</keyword>
<feature type="signal peptide" evidence="2">
    <location>
        <begin position="1"/>
        <end position="18"/>
    </location>
</feature>